<evidence type="ECO:0000313" key="1">
    <source>
        <dbReference type="EMBL" id="RAH47224.1"/>
    </source>
</evidence>
<evidence type="ECO:0000313" key="2">
    <source>
        <dbReference type="Proteomes" id="UP000249057"/>
    </source>
</evidence>
<accession>A0ACD1GDM9</accession>
<dbReference type="Proteomes" id="UP000249057">
    <property type="component" value="Unassembled WGS sequence"/>
</dbReference>
<dbReference type="EMBL" id="KZ825331">
    <property type="protein sequence ID" value="RAH47224.1"/>
    <property type="molecule type" value="Genomic_DNA"/>
</dbReference>
<name>A0ACD1GDM9_9EURO</name>
<protein>
    <submittedName>
        <fullName evidence="1">Uncharacterized protein</fullName>
    </submittedName>
</protein>
<reference evidence="1" key="1">
    <citation type="submission" date="2018-02" db="EMBL/GenBank/DDBJ databases">
        <title>The genomes of Aspergillus section Nigri reveals drivers in fungal speciation.</title>
        <authorList>
            <consortium name="DOE Joint Genome Institute"/>
            <person name="Vesth T.C."/>
            <person name="Nybo J."/>
            <person name="Theobald S."/>
            <person name="Brandl J."/>
            <person name="Frisvad J.C."/>
            <person name="Nielsen K.F."/>
            <person name="Lyhne E.K."/>
            <person name="Kogle M.E."/>
            <person name="Kuo A."/>
            <person name="Riley R."/>
            <person name="Clum A."/>
            <person name="Nolan M."/>
            <person name="Lipzen A."/>
            <person name="Salamov A."/>
            <person name="Henrissat B."/>
            <person name="Wiebenga A."/>
            <person name="De vries R.P."/>
            <person name="Grigoriev I.V."/>
            <person name="Mortensen U.H."/>
            <person name="Andersen M.R."/>
            <person name="Baker S.E."/>
        </authorList>
    </citation>
    <scope>NUCLEOTIDE SEQUENCE</scope>
    <source>
        <strain evidence="1">CBS 621.78</strain>
    </source>
</reference>
<keyword evidence="2" id="KW-1185">Reference proteome</keyword>
<organism evidence="1 2">
    <name type="scientific">Aspergillus brunneoviolaceus CBS 621.78</name>
    <dbReference type="NCBI Taxonomy" id="1450534"/>
    <lineage>
        <taxon>Eukaryota</taxon>
        <taxon>Fungi</taxon>
        <taxon>Dikarya</taxon>
        <taxon>Ascomycota</taxon>
        <taxon>Pezizomycotina</taxon>
        <taxon>Eurotiomycetes</taxon>
        <taxon>Eurotiomycetidae</taxon>
        <taxon>Eurotiales</taxon>
        <taxon>Aspergillaceae</taxon>
        <taxon>Aspergillus</taxon>
        <taxon>Aspergillus subgen. Circumdati</taxon>
    </lineage>
</organism>
<proteinExistence type="predicted"/>
<gene>
    <name evidence="1" type="ORF">BO95DRAFT_86675</name>
</gene>
<sequence>MSSFHISNRDVSTRSPRLHLGDELGLLRRGDHIDLHQLIHNLHLTTRQDLQQGQLLARLDQAARDGLHEALHRIDRVLMLRIPGQREDVLQMILDGVHLGERLDEIRLRVHVVQKHTGELEGTFGRQRVRRELDARILHLRRRVRLARADVPGLERDAQQLRLLLPALLLGLPPRHHPLHRGLPLRDLGGHRLQGLVLGVDGQAARRRILRLGDLIQSEQCRRGAVVGLDILGVEFQSGGAIEGRRAVVLCDHPPDQFKSAPLP</sequence>